<name>A0A5D2YSV1_GOSMU</name>
<organism evidence="1 2">
    <name type="scientific">Gossypium mustelinum</name>
    <name type="common">Cotton</name>
    <name type="synonym">Gossypium caicoense</name>
    <dbReference type="NCBI Taxonomy" id="34275"/>
    <lineage>
        <taxon>Eukaryota</taxon>
        <taxon>Viridiplantae</taxon>
        <taxon>Streptophyta</taxon>
        <taxon>Embryophyta</taxon>
        <taxon>Tracheophyta</taxon>
        <taxon>Spermatophyta</taxon>
        <taxon>Magnoliopsida</taxon>
        <taxon>eudicotyledons</taxon>
        <taxon>Gunneridae</taxon>
        <taxon>Pentapetalae</taxon>
        <taxon>rosids</taxon>
        <taxon>malvids</taxon>
        <taxon>Malvales</taxon>
        <taxon>Malvaceae</taxon>
        <taxon>Malvoideae</taxon>
        <taxon>Gossypium</taxon>
    </lineage>
</organism>
<evidence type="ECO:0000313" key="1">
    <source>
        <dbReference type="EMBL" id="TYJ29124.1"/>
    </source>
</evidence>
<keyword evidence="2" id="KW-1185">Reference proteome</keyword>
<accession>A0A5D2YSV1</accession>
<protein>
    <submittedName>
        <fullName evidence="1">Uncharacterized protein</fullName>
    </submittedName>
</protein>
<dbReference type="Proteomes" id="UP000323597">
    <property type="component" value="Chromosome A06"/>
</dbReference>
<sequence length="172" mass="18737">MNVETRQKSFQIDECHSRSSTGVYGLPPHPIFNAGETTVASTLAISVLSVAPFSAYAESAFIKRVLGTPSRTIMMVGTSHAVPSQPVLCNMPTVSFSLGAPVFMPLLRVSTTASSFYGIRHPSFVELGIHLSQACEAWFSICQELQNLEFDKKRLQMDLQKVEGVAEAKKGI</sequence>
<reference evidence="1 2" key="1">
    <citation type="submission" date="2019-07" db="EMBL/GenBank/DDBJ databases">
        <title>WGS assembly of Gossypium mustelinum.</title>
        <authorList>
            <person name="Chen Z.J."/>
            <person name="Sreedasyam A."/>
            <person name="Ando A."/>
            <person name="Song Q."/>
            <person name="De L."/>
            <person name="Hulse-Kemp A."/>
            <person name="Ding M."/>
            <person name="Ye W."/>
            <person name="Kirkbride R."/>
            <person name="Jenkins J."/>
            <person name="Plott C."/>
            <person name="Lovell J."/>
            <person name="Lin Y.-M."/>
            <person name="Vaughn R."/>
            <person name="Liu B."/>
            <person name="Li W."/>
            <person name="Simpson S."/>
            <person name="Scheffler B."/>
            <person name="Saski C."/>
            <person name="Grover C."/>
            <person name="Hu G."/>
            <person name="Conover J."/>
            <person name="Carlson J."/>
            <person name="Shu S."/>
            <person name="Boston L."/>
            <person name="Williams M."/>
            <person name="Peterson D."/>
            <person name="Mcgee K."/>
            <person name="Jones D."/>
            <person name="Wendel J."/>
            <person name="Stelly D."/>
            <person name="Grimwood J."/>
            <person name="Schmutz J."/>
        </authorList>
    </citation>
    <scope>NUCLEOTIDE SEQUENCE [LARGE SCALE GENOMIC DNA]</scope>
    <source>
        <strain evidence="1">1408120.09</strain>
    </source>
</reference>
<evidence type="ECO:0000313" key="2">
    <source>
        <dbReference type="Proteomes" id="UP000323597"/>
    </source>
</evidence>
<gene>
    <name evidence="1" type="ORF">E1A91_A06G048800v1</name>
</gene>
<proteinExistence type="predicted"/>
<dbReference type="EMBL" id="CM017641">
    <property type="protein sequence ID" value="TYJ29124.1"/>
    <property type="molecule type" value="Genomic_DNA"/>
</dbReference>
<dbReference type="AlphaFoldDB" id="A0A5D2YSV1"/>